<dbReference type="PANTHER" id="PTHR10668:SF105">
    <property type="entry name" value="DEHYDROGENASE-RELATED"/>
    <property type="match status" value="1"/>
</dbReference>
<dbReference type="Proteomes" id="UP000271010">
    <property type="component" value="Unassembled WGS sequence"/>
</dbReference>
<dbReference type="InterPro" id="IPR036188">
    <property type="entry name" value="FAD/NAD-bd_sf"/>
</dbReference>
<reference evidence="1 2" key="1">
    <citation type="submission" date="2018-11" db="EMBL/GenBank/DDBJ databases">
        <title>Rufibacter latericius sp. nov., isolated from water in Baiyang Lake.</title>
        <authorList>
            <person name="Yang Y."/>
        </authorList>
    </citation>
    <scope>NUCLEOTIDE SEQUENCE [LARGE SCALE GENOMIC DNA]</scope>
    <source>
        <strain evidence="1 2">MCC P1</strain>
    </source>
</reference>
<dbReference type="PANTHER" id="PTHR10668">
    <property type="entry name" value="PHYTOENE DEHYDROGENASE"/>
    <property type="match status" value="1"/>
</dbReference>
<accession>A0A3M9MX33</accession>
<keyword evidence="2" id="KW-1185">Reference proteome</keyword>
<dbReference type="EMBL" id="RJJE01000009">
    <property type="protein sequence ID" value="RNI30094.1"/>
    <property type="molecule type" value="Genomic_DNA"/>
</dbReference>
<gene>
    <name evidence="1" type="ORF">EFA69_11330</name>
</gene>
<evidence type="ECO:0000313" key="1">
    <source>
        <dbReference type="EMBL" id="RNI30094.1"/>
    </source>
</evidence>
<dbReference type="RefSeq" id="WP_123133175.1">
    <property type="nucleotide sequence ID" value="NZ_RJJE01000009.1"/>
</dbReference>
<protein>
    <submittedName>
        <fullName evidence="1">NAD(P)/FAD-dependent oxidoreductase</fullName>
    </submittedName>
</protein>
<comment type="caution">
    <text evidence="1">The sequence shown here is derived from an EMBL/GenBank/DDBJ whole genome shotgun (WGS) entry which is preliminary data.</text>
</comment>
<evidence type="ECO:0000313" key="2">
    <source>
        <dbReference type="Proteomes" id="UP000271010"/>
    </source>
</evidence>
<dbReference type="SUPFAM" id="SSF51905">
    <property type="entry name" value="FAD/NAD(P)-binding domain"/>
    <property type="match status" value="1"/>
</dbReference>
<dbReference type="PRINTS" id="PR00411">
    <property type="entry name" value="PNDRDTASEI"/>
</dbReference>
<dbReference type="AlphaFoldDB" id="A0A3M9MX33"/>
<proteinExistence type="predicted"/>
<name>A0A3M9MX33_9BACT</name>
<organism evidence="1 2">
    <name type="scientific">Rufibacter immobilis</name>
    <dbReference type="NCBI Taxonomy" id="1348778"/>
    <lineage>
        <taxon>Bacteria</taxon>
        <taxon>Pseudomonadati</taxon>
        <taxon>Bacteroidota</taxon>
        <taxon>Cytophagia</taxon>
        <taxon>Cytophagales</taxon>
        <taxon>Hymenobacteraceae</taxon>
        <taxon>Rufibacter</taxon>
    </lineage>
</organism>
<dbReference type="Pfam" id="PF13450">
    <property type="entry name" value="NAD_binding_8"/>
    <property type="match status" value="1"/>
</dbReference>
<dbReference type="Gene3D" id="3.50.50.60">
    <property type="entry name" value="FAD/NAD(P)-binding domain"/>
    <property type="match status" value="2"/>
</dbReference>
<sequence length="482" mass="51141">MAAYDAVVVGSGPNGLAAAIALQQAGLSVLLLEGKDQIGGGLRSQALTLPGFVHDVCSAIHPLAAGSPFFKTLPLREHGLEFLYPALAAAHPFDNGTAAALATSLEETARSLGKDQQTYLNLLKPLVKNWPALAPDVLGPLRIPRHPIGMAAFGLNALTSATFLAKRFQTQEARGLWAGMAAHSIQPLSNLTTSAIGLVLMAVGHLQGWPVPKGGSQQIANALASYFISLGGKIETGSYVTSLAQLPQSKAVLLDVTPKQLLEIAGDELSPLYRKQLQRYRYGMGVFKIDWALDGPIPFTAAACRQAGTVHLGNTLEEIAASEQASAAGRHPEKPFVLLAQQSLFDPTRAPAGKHTAWAYCHVPNGSTVDMTEAIERQVERFAPGFRELILARHTMNTAQMQAHNPNYIGGDINGGIIDLGQLYTRPVLGISPYRTSKKGVYLCSSSTPPGGGVHGMCGYHAARRALKDVFGLAIAPLSEEK</sequence>
<dbReference type="OrthoDB" id="833207at2"/>